<comment type="caution">
    <text evidence="1">The sequence shown here is derived from an EMBL/GenBank/DDBJ whole genome shotgun (WGS) entry which is preliminary data.</text>
</comment>
<dbReference type="EMBL" id="JAPDRP010000003">
    <property type="protein sequence ID" value="KAJ9648206.1"/>
    <property type="molecule type" value="Genomic_DNA"/>
</dbReference>
<sequence>MAFSFASGDRMQATRYAPRAARYPDFMINANQAMSPTVARTRGPPKPSNATIARDWAMSRLIARRCGSAVPVPAADATLAASQVTLHELAPTQALLAPDAFQVLHEAVTPAAFAAATLELVRLPAISAAVPTTMPVTARRRR</sequence>
<evidence type="ECO:0000313" key="2">
    <source>
        <dbReference type="Proteomes" id="UP001172680"/>
    </source>
</evidence>
<dbReference type="Proteomes" id="UP001172680">
    <property type="component" value="Unassembled WGS sequence"/>
</dbReference>
<reference evidence="1" key="1">
    <citation type="submission" date="2022-10" db="EMBL/GenBank/DDBJ databases">
        <title>Culturing micro-colonial fungi from biological soil crusts in the Mojave desert and describing Neophaeococcomyces mojavensis, and introducing the new genera and species Taxawa tesnikishii.</title>
        <authorList>
            <person name="Kurbessoian T."/>
            <person name="Stajich J.E."/>
        </authorList>
    </citation>
    <scope>NUCLEOTIDE SEQUENCE</scope>
    <source>
        <strain evidence="1">JES_115</strain>
    </source>
</reference>
<organism evidence="1 2">
    <name type="scientific">Coniosporium tulheliwenetii</name>
    <dbReference type="NCBI Taxonomy" id="3383036"/>
    <lineage>
        <taxon>Eukaryota</taxon>
        <taxon>Fungi</taxon>
        <taxon>Dikarya</taxon>
        <taxon>Ascomycota</taxon>
        <taxon>Pezizomycotina</taxon>
        <taxon>Dothideomycetes</taxon>
        <taxon>Dothideomycetes incertae sedis</taxon>
        <taxon>Coniosporium</taxon>
    </lineage>
</organism>
<proteinExistence type="predicted"/>
<accession>A0ACC2ZL59</accession>
<gene>
    <name evidence="1" type="ORF">H2199_001059</name>
</gene>
<protein>
    <submittedName>
        <fullName evidence="1">Uncharacterized protein</fullName>
    </submittedName>
</protein>
<evidence type="ECO:0000313" key="1">
    <source>
        <dbReference type="EMBL" id="KAJ9648206.1"/>
    </source>
</evidence>
<name>A0ACC2ZL59_9PEZI</name>
<keyword evidence="2" id="KW-1185">Reference proteome</keyword>